<dbReference type="AlphaFoldDB" id="A0A200JD03"/>
<evidence type="ECO:0008006" key="5">
    <source>
        <dbReference type="Google" id="ProtNLM"/>
    </source>
</evidence>
<dbReference type="EMBL" id="NIBQ01000001">
    <property type="protein sequence ID" value="OUZ35083.1"/>
    <property type="molecule type" value="Genomic_DNA"/>
</dbReference>
<evidence type="ECO:0000313" key="4">
    <source>
        <dbReference type="Proteomes" id="UP000196151"/>
    </source>
</evidence>
<name>A0A200JD03_9ENTE</name>
<organism evidence="2">
    <name type="scientific">Candidatus Enterococcus dunnyi</name>
    <dbReference type="NCBI Taxonomy" id="1834192"/>
    <lineage>
        <taxon>Bacteria</taxon>
        <taxon>Bacillati</taxon>
        <taxon>Bacillota</taxon>
        <taxon>Bacilli</taxon>
        <taxon>Lactobacillales</taxon>
        <taxon>Enterococcaceae</taxon>
        <taxon>Enterococcus</taxon>
    </lineage>
</organism>
<reference evidence="2" key="1">
    <citation type="submission" date="2017-05" db="EMBL/GenBank/DDBJ databases">
        <title>The Genome Sequence of Enterococcus sp. 9D6_DIV0238.</title>
        <authorList>
            <consortium name="The Broad Institute Genomics Platform"/>
            <consortium name="The Broad Institute Genomic Center for Infectious Diseases"/>
            <person name="Earl A."/>
            <person name="Manson A."/>
            <person name="Schwartman J."/>
            <person name="Gilmore M."/>
            <person name="Abouelleil A."/>
            <person name="Cao P."/>
            <person name="Chapman S."/>
            <person name="Cusick C."/>
            <person name="Shea T."/>
            <person name="Young S."/>
            <person name="Neafsey D."/>
            <person name="Nusbaum C."/>
            <person name="Birren B."/>
        </authorList>
    </citation>
    <scope>NUCLEOTIDE SEQUENCE [LARGE SCALE GENOMIC DNA]</scope>
    <source>
        <strain evidence="2">9D6_DIV0238</strain>
    </source>
</reference>
<evidence type="ECO:0000313" key="2">
    <source>
        <dbReference type="EMBL" id="OUZ35083.1"/>
    </source>
</evidence>
<feature type="chain" id="PRO_5012735791" description="DUF5105 domain-containing protein" evidence="1">
    <location>
        <begin position="29"/>
        <end position="245"/>
    </location>
</feature>
<dbReference type="RefSeq" id="WP_087639726.1">
    <property type="nucleotide sequence ID" value="NZ_CP147246.1"/>
</dbReference>
<dbReference type="Proteomes" id="UP000196151">
    <property type="component" value="Chromosome"/>
</dbReference>
<proteinExistence type="predicted"/>
<reference evidence="3" key="2">
    <citation type="submission" date="2017-05" db="EMBL/GenBank/DDBJ databases">
        <authorList>
            <consortium name="The Broad Institute Genomics Platform"/>
            <consortium name="The Broad Institute Genomic Center for Infectious Diseases"/>
            <person name="Earl A."/>
            <person name="Manson A."/>
            <person name="Schwartman J."/>
            <person name="Gilmore M."/>
            <person name="Abouelleil A."/>
            <person name="Cao P."/>
            <person name="Chapman S."/>
            <person name="Cusick C."/>
            <person name="Shea T."/>
            <person name="Young S."/>
            <person name="Neafsey D."/>
            <person name="Nusbaum C."/>
            <person name="Birren B."/>
        </authorList>
    </citation>
    <scope>NUCLEOTIDE SEQUENCE</scope>
    <source>
        <strain evidence="3">9D6_DIV0238</strain>
    </source>
</reference>
<gene>
    <name evidence="2" type="ORF">A5889_000558</name>
    <name evidence="3" type="ORF">A5889_003149</name>
</gene>
<dbReference type="EMBL" id="CP147246">
    <property type="protein sequence ID" value="WYJ95601.1"/>
    <property type="molecule type" value="Genomic_DNA"/>
</dbReference>
<reference evidence="3" key="3">
    <citation type="submission" date="2024-03" db="EMBL/GenBank/DDBJ databases">
        <title>The Genome Sequence of Enterococcus sp. DIV0238c.</title>
        <authorList>
            <consortium name="The Broad Institute Genomics Platform"/>
            <consortium name="The Broad Institute Microbial Omics Core"/>
            <consortium name="The Broad Institute Genomic Center for Infectious Diseases"/>
            <person name="Earl A."/>
            <person name="Manson A."/>
            <person name="Gilmore M."/>
            <person name="Schwartman J."/>
            <person name="Shea T."/>
            <person name="Abouelleil A."/>
            <person name="Cao P."/>
            <person name="Chapman S."/>
            <person name="Cusick C."/>
            <person name="Young S."/>
            <person name="Neafsey D."/>
            <person name="Nusbaum C."/>
            <person name="Birren B."/>
        </authorList>
    </citation>
    <scope>NUCLEOTIDE SEQUENCE</scope>
    <source>
        <strain evidence="3">9D6_DIV0238</strain>
    </source>
</reference>
<evidence type="ECO:0000313" key="3">
    <source>
        <dbReference type="EMBL" id="WYJ95601.1"/>
    </source>
</evidence>
<accession>A0A200JD03</accession>
<keyword evidence="4" id="KW-1185">Reference proteome</keyword>
<protein>
    <recommendedName>
        <fullName evidence="5">DUF5105 domain-containing protein</fullName>
    </recommendedName>
</protein>
<evidence type="ECO:0000256" key="1">
    <source>
        <dbReference type="SAM" id="SignalP"/>
    </source>
</evidence>
<dbReference type="PROSITE" id="PS51257">
    <property type="entry name" value="PROKAR_LIPOPROTEIN"/>
    <property type="match status" value="1"/>
</dbReference>
<dbReference type="OrthoDB" id="2190641at2"/>
<feature type="signal peptide" evidence="1">
    <location>
        <begin position="1"/>
        <end position="28"/>
    </location>
</feature>
<keyword evidence="1" id="KW-0732">Signal</keyword>
<sequence length="245" mass="28280">MKHRNYLFILALFICLLLAAGCSGKNNAAEVEHQQLIWQEQREKPFGTFDYPEISEDEALDLLKNKFEVKVPEIIPQTKKLFDEKIITTNLEAKKAEYSLYASGNDLLVRGYYPVYKGEELIVFALIDLKYSFDKEQKEVRLASQSLALSNYGKEEAYPKDNFNELLLEVAQNIDISKDTADLAIQNFEKDYKEVDKRPASKTVVVYGNDEEAEEKKLVSQTLRVGFNDKREFREIHAAIIDYTE</sequence>